<evidence type="ECO:0000313" key="2">
    <source>
        <dbReference type="Proteomes" id="UP001497522"/>
    </source>
</evidence>
<dbReference type="EMBL" id="OZ023706">
    <property type="protein sequence ID" value="CAK9875713.1"/>
    <property type="molecule type" value="Genomic_DNA"/>
</dbReference>
<name>A0ABP1BJB8_9BRYO</name>
<evidence type="ECO:0000313" key="1">
    <source>
        <dbReference type="EMBL" id="CAK9875713.1"/>
    </source>
</evidence>
<proteinExistence type="predicted"/>
<sequence>MAVLLMGGRMRGGWGGYLMQASDCNHITSNFGASQYGGCSWYTDAKGTPPSKLFQDSEAPVAESPPL</sequence>
<gene>
    <name evidence="1" type="ORF">CSSPJE1EN2_LOCUS17935</name>
</gene>
<reference evidence="1" key="1">
    <citation type="submission" date="2024-03" db="EMBL/GenBank/DDBJ databases">
        <authorList>
            <consortium name="ELIXIR-Norway"/>
            <consortium name="Elixir Norway"/>
        </authorList>
    </citation>
    <scope>NUCLEOTIDE SEQUENCE</scope>
</reference>
<organism evidence="1 2">
    <name type="scientific">Sphagnum jensenii</name>
    <dbReference type="NCBI Taxonomy" id="128206"/>
    <lineage>
        <taxon>Eukaryota</taxon>
        <taxon>Viridiplantae</taxon>
        <taxon>Streptophyta</taxon>
        <taxon>Embryophyta</taxon>
        <taxon>Bryophyta</taxon>
        <taxon>Sphagnophytina</taxon>
        <taxon>Sphagnopsida</taxon>
        <taxon>Sphagnales</taxon>
        <taxon>Sphagnaceae</taxon>
        <taxon>Sphagnum</taxon>
    </lineage>
</organism>
<accession>A0ABP1BJB8</accession>
<dbReference type="Proteomes" id="UP001497522">
    <property type="component" value="Chromosome 5"/>
</dbReference>
<keyword evidence="2" id="KW-1185">Reference proteome</keyword>
<protein>
    <submittedName>
        <fullName evidence="1">Uncharacterized protein</fullName>
    </submittedName>
</protein>